<feature type="compositionally biased region" description="Acidic residues" evidence="7">
    <location>
        <begin position="675"/>
        <end position="684"/>
    </location>
</feature>
<feature type="compositionally biased region" description="Basic and acidic residues" evidence="7">
    <location>
        <begin position="232"/>
        <end position="245"/>
    </location>
</feature>
<feature type="compositionally biased region" description="Basic and acidic residues" evidence="7">
    <location>
        <begin position="752"/>
        <end position="763"/>
    </location>
</feature>
<dbReference type="Gene3D" id="6.20.210.20">
    <property type="entry name" value="THAP domain"/>
    <property type="match status" value="2"/>
</dbReference>
<dbReference type="Pfam" id="PF05485">
    <property type="entry name" value="THAP"/>
    <property type="match status" value="2"/>
</dbReference>
<feature type="compositionally biased region" description="Low complexity" evidence="7">
    <location>
        <begin position="528"/>
        <end position="540"/>
    </location>
</feature>
<evidence type="ECO:0000256" key="5">
    <source>
        <dbReference type="PROSITE-ProRule" id="PRU00309"/>
    </source>
</evidence>
<dbReference type="SUPFAM" id="SSF57716">
    <property type="entry name" value="Glucocorticoid receptor-like (DNA-binding domain)"/>
    <property type="match status" value="2"/>
</dbReference>
<feature type="compositionally biased region" description="Polar residues" evidence="7">
    <location>
        <begin position="563"/>
        <end position="585"/>
    </location>
</feature>
<keyword evidence="2 5" id="KW-0863">Zinc-finger</keyword>
<dbReference type="InterPro" id="IPR038441">
    <property type="entry name" value="THAP_Znf_sf"/>
</dbReference>
<feature type="region of interest" description="Disordered" evidence="7">
    <location>
        <begin position="67"/>
        <end position="362"/>
    </location>
</feature>
<keyword evidence="6" id="KW-0175">Coiled coil</keyword>
<keyword evidence="1" id="KW-0479">Metal-binding</keyword>
<dbReference type="GO" id="GO:0043565">
    <property type="term" value="F:sequence-specific DNA binding"/>
    <property type="evidence" value="ECO:0007669"/>
    <property type="project" value="InterPro"/>
</dbReference>
<protein>
    <recommendedName>
        <fullName evidence="8">THAP-type domain-containing protein</fullName>
    </recommendedName>
</protein>
<feature type="region of interest" description="Disordered" evidence="7">
    <location>
        <begin position="718"/>
        <end position="797"/>
    </location>
</feature>
<evidence type="ECO:0000256" key="6">
    <source>
        <dbReference type="SAM" id="Coils"/>
    </source>
</evidence>
<dbReference type="EMBL" id="GBRD01006498">
    <property type="protein sequence ID" value="JAG59323.1"/>
    <property type="molecule type" value="Transcribed_RNA"/>
</dbReference>
<feature type="region of interest" description="Disordered" evidence="7">
    <location>
        <begin position="1077"/>
        <end position="1109"/>
    </location>
</feature>
<feature type="compositionally biased region" description="Low complexity" evidence="7">
    <location>
        <begin position="1084"/>
        <end position="1105"/>
    </location>
</feature>
<feature type="compositionally biased region" description="Acidic residues" evidence="7">
    <location>
        <begin position="1273"/>
        <end position="1295"/>
    </location>
</feature>
<feature type="domain" description="THAP-type" evidence="8">
    <location>
        <begin position="580"/>
        <end position="664"/>
    </location>
</feature>
<feature type="compositionally biased region" description="Basic residues" evidence="7">
    <location>
        <begin position="688"/>
        <end position="701"/>
    </location>
</feature>
<feature type="compositionally biased region" description="Basic and acidic residues" evidence="7">
    <location>
        <begin position="301"/>
        <end position="315"/>
    </location>
</feature>
<keyword evidence="4 5" id="KW-0238">DNA-binding</keyword>
<feature type="compositionally biased region" description="Basic residues" evidence="7">
    <location>
        <begin position="261"/>
        <end position="271"/>
    </location>
</feature>
<feature type="coiled-coil region" evidence="6">
    <location>
        <begin position="1168"/>
        <end position="1202"/>
    </location>
</feature>
<feature type="compositionally biased region" description="Basic and acidic residues" evidence="7">
    <location>
        <begin position="170"/>
        <end position="207"/>
    </location>
</feature>
<reference evidence="9" key="1">
    <citation type="submission" date="2014-09" db="EMBL/GenBank/DDBJ databases">
        <authorList>
            <person name="Magalhaes I.L.F."/>
            <person name="Oliveira U."/>
            <person name="Santos F.R."/>
            <person name="Vidigal T.H.D.A."/>
            <person name="Brescovit A.D."/>
            <person name="Santos A.J."/>
        </authorList>
    </citation>
    <scope>NUCLEOTIDE SEQUENCE</scope>
</reference>
<feature type="region of interest" description="Disordered" evidence="7">
    <location>
        <begin position="475"/>
        <end position="585"/>
    </location>
</feature>
<evidence type="ECO:0000256" key="7">
    <source>
        <dbReference type="SAM" id="MobiDB-lite"/>
    </source>
</evidence>
<evidence type="ECO:0000256" key="3">
    <source>
        <dbReference type="ARBA" id="ARBA00022833"/>
    </source>
</evidence>
<dbReference type="PROSITE" id="PS50950">
    <property type="entry name" value="ZF_THAP"/>
    <property type="match status" value="2"/>
</dbReference>
<feature type="region of interest" description="Disordered" evidence="7">
    <location>
        <begin position="818"/>
        <end position="934"/>
    </location>
</feature>
<keyword evidence="3" id="KW-0862">Zinc</keyword>
<feature type="compositionally biased region" description="Acidic residues" evidence="7">
    <location>
        <begin position="277"/>
        <end position="288"/>
    </location>
</feature>
<proteinExistence type="predicted"/>
<dbReference type="GO" id="GO:0008270">
    <property type="term" value="F:zinc ion binding"/>
    <property type="evidence" value="ECO:0007669"/>
    <property type="project" value="UniProtKB-KW"/>
</dbReference>
<feature type="region of interest" description="Disordered" evidence="7">
    <location>
        <begin position="1271"/>
        <end position="1295"/>
    </location>
</feature>
<dbReference type="SMART" id="SM00980">
    <property type="entry name" value="THAP"/>
    <property type="match status" value="2"/>
</dbReference>
<organism evidence="9">
    <name type="scientific">Lygus hesperus</name>
    <name type="common">Western plant bug</name>
    <dbReference type="NCBI Taxonomy" id="30085"/>
    <lineage>
        <taxon>Eukaryota</taxon>
        <taxon>Metazoa</taxon>
        <taxon>Ecdysozoa</taxon>
        <taxon>Arthropoda</taxon>
        <taxon>Hexapoda</taxon>
        <taxon>Insecta</taxon>
        <taxon>Pterygota</taxon>
        <taxon>Neoptera</taxon>
        <taxon>Paraneoptera</taxon>
        <taxon>Hemiptera</taxon>
        <taxon>Heteroptera</taxon>
        <taxon>Panheteroptera</taxon>
        <taxon>Cimicomorpha</taxon>
        <taxon>Miridae</taxon>
        <taxon>Mirini</taxon>
        <taxon>Lygus</taxon>
    </lineage>
</organism>
<feature type="region of interest" description="Disordered" evidence="7">
    <location>
        <begin position="641"/>
        <end position="706"/>
    </location>
</feature>
<dbReference type="PANTHER" id="PTHR46600">
    <property type="entry name" value="THAP DOMAIN-CONTAINING"/>
    <property type="match status" value="1"/>
</dbReference>
<sequence>MELNNEVSSDVARTTAEELIEGKVVQSEEPGTSAVVDELMDTSMPDSVANLTGSGISDNQDVGIHDEMNAIFGEDPSPEVSAGQEESTVSEPADGDGVVNSEPKNDEPLPKSDLNQTPDVSNLEDMMEAMHADKVESPQAHQKQAETTGLELKDVLEALTGDLEESSNDGGDKPKKKTEMKTVKRRTEVEVLRDTAIESDSSAERTLRNRSRHNKTPIKAVDSKKTATGSKNKPEKKSKDRKTSESEEGEGSSDGEEKSQSKRRSSRPYKKNRTETDESEENSSDEEDSKPKKPMTRKSLRKSDDAKDQEKETSKTPRRKPGPKSARTKSTEGDSESDEERSPDQKSSKARKGRKPLPGTDLVSKSNKVCIITDCRQQCFPQLGISLHRFPVAPSSIRKFWLKLVNHQPPGPTTAYICSKHFTENDYNYDAKKDPTDTFYRKLKPGAIPSVGIPVSDKMYQKVKADVEVWKKTEMKAATESSTEYDSDRKKKPGRPPQDKSGVPEVKTEPASADSQEEEIAAENKGNSSSSAPSKTASAKPAKDHGEDTKKGVAKGAPEKAKNNTSRSPSPSSVTLQGRTPGTNCSVPCCGNNLFETRAEGLNISYYRFPFDNNLAERWIKKIGDPRLNARTARICSDHFADKDFDGTGGGKRNLKPKAVPSLYLAERKPRGRESDEEDEEEEEKTASRKRSKLKAGGTKKVKPDTSFISMPLPIIEDIKSEPPSDDEVVGQDYAPSDPGSEPEETVPAKKIRLEKVGSKDVCEKDDDDTTDKENNVKRPRGRPRKDSTSSVSSKIKTVSLASLALPVVALERLGQRVIDAADSGSLRVRIKESDKAPKSGPRPKPGPKSKRKRVDSDIESSPANRVATRPGPLSKKKMLEKLDNTSGPKRFVAGPRKKLLRTSDNESESDVDNPPSPLSTAENDIPETPVTIKKTPTPVKVKLAELPKFLQDKSITEGILSDDGQIGDDMIFEEPPVDDLDSILDSVKSDKEKIIQLVKQRISEHTKIIEGKTMGAQQLADHNKILQGSALVLKKLAEKSGKPANVIPLSVADSSSATPSRTVLLKKVSDPIKLGLKPPSGRIPISKDSSPSSPSKTPVTAVSPLNSAISTPSRVSKAALGDDSGDSKASSALEKIRDYDNLMKKYLSAVLDKNVMSKKYTECKEAQKALEIKLNERNKELELAKRKISTLQAKINRTNSALEYFLTPNQIKLALQETKKVAWSPEEMLTAFTIKHLSKACYLFLRHKLNYPLPGISSLQRWMTMLSKDKTEDDEDNLADEDVSDKEESQEILEEGPGVVNEITGTLEEINACGAPGEENYQPEEAGENVKDSNQSSPFQVVFENDGNSNSNRKVIILKKMPKDGNGKMKMKSKLQISASENDVNVSNIEENDDKNSLYKLLPGAKTISMASSPLGFQKRRFVVPKNIKEKEKVSFQRLPQVRKDVSIPKPPRIQIVKNEPQEEYVHQPYDDGVDPNSESHMMQVAASDLVETVVKPEMVTHVTEDQQQGESSQKFFTISDLNSTQMEEHIGENVEHMTEDGQIVQKMDGEGEVMHETLISGDGMQSITIVKEGDVVEHHSGQAIEGMVAMAGDQQITFATTEDIGRAHQFAQIAYAQGNHGEITLHEDINNMTAVVINDIDEEQLNTLLMSNVVEQKAVEIQGEQAYGHKKIVYQTIDHDKNDIVLQPDSQAFIEEDEGTSGGAPRVYIINDEGHIVSTPGSDTAALAQEIGFIDSSAFAEIQSLGYKLSGDPDQSYTIGNLIENYAIASPTKPPKKS</sequence>
<dbReference type="SMART" id="SM00692">
    <property type="entry name" value="DM3"/>
    <property type="match status" value="2"/>
</dbReference>
<feature type="domain" description="THAP-type" evidence="8">
    <location>
        <begin position="363"/>
        <end position="452"/>
    </location>
</feature>
<dbReference type="InterPro" id="IPR026516">
    <property type="entry name" value="THAP1/10"/>
</dbReference>
<evidence type="ECO:0000256" key="4">
    <source>
        <dbReference type="ARBA" id="ARBA00023125"/>
    </source>
</evidence>
<dbReference type="PANTHER" id="PTHR46600:SF11">
    <property type="entry name" value="THAP DOMAIN-CONTAINING PROTEIN 10"/>
    <property type="match status" value="1"/>
</dbReference>
<dbReference type="InterPro" id="IPR006612">
    <property type="entry name" value="THAP_Znf"/>
</dbReference>
<evidence type="ECO:0000313" key="9">
    <source>
        <dbReference type="EMBL" id="JAG59323.1"/>
    </source>
</evidence>
<feature type="compositionally biased region" description="Basic and acidic residues" evidence="7">
    <location>
        <begin position="541"/>
        <end position="562"/>
    </location>
</feature>
<evidence type="ECO:0000256" key="1">
    <source>
        <dbReference type="ARBA" id="ARBA00022723"/>
    </source>
</evidence>
<name>A0A0K8T1C0_LYGHE</name>
<accession>A0A0K8T1C0</accession>
<evidence type="ECO:0000259" key="8">
    <source>
        <dbReference type="PROSITE" id="PS50950"/>
    </source>
</evidence>
<evidence type="ECO:0000256" key="2">
    <source>
        <dbReference type="ARBA" id="ARBA00022771"/>
    </source>
</evidence>